<gene>
    <name evidence="2" type="ORF">WOLCODRAFT_164469</name>
</gene>
<dbReference type="EMBL" id="KB468146">
    <property type="protein sequence ID" value="PCH43478.1"/>
    <property type="molecule type" value="Genomic_DNA"/>
</dbReference>
<organism evidence="2 3">
    <name type="scientific">Wolfiporia cocos (strain MD-104)</name>
    <name type="common">Brown rot fungus</name>
    <dbReference type="NCBI Taxonomy" id="742152"/>
    <lineage>
        <taxon>Eukaryota</taxon>
        <taxon>Fungi</taxon>
        <taxon>Dikarya</taxon>
        <taxon>Basidiomycota</taxon>
        <taxon>Agaricomycotina</taxon>
        <taxon>Agaricomycetes</taxon>
        <taxon>Polyporales</taxon>
        <taxon>Phaeolaceae</taxon>
        <taxon>Wolfiporia</taxon>
    </lineage>
</organism>
<feature type="compositionally biased region" description="Low complexity" evidence="1">
    <location>
        <begin position="382"/>
        <end position="405"/>
    </location>
</feature>
<sequence length="439" mass="46265">MYLGAIPSSTLSRRAYTNDLNDPATPMATSTIRRKPIFTYQSPCSSTPIEVLVTPSSHAPPSPQPHTGAQTKRDASHADMTIPTTIIRTRPYARSKLSKGSSLPLYHPLGPLAQSLPPLDPTTLGLPSTVSVEDNTPEKPQDSGRRSSSRPRRPAAKVRDRDAADEDELIDGALTPESAPSTREAAPRTSSPRKRRAGGASGTGGSSAKRRRRPEQDEPDGPTPPAPKRARNPRGARTSTPIVGSPLASAAVATTPAEDDEAAKDTSPTPDAVDADEPAAAKREAEGEAGAEAEAEAEPTPEPVVPPKRSQRPRRSRAATSRRRNSSASATASSGTSGSAPASTTTRTTRSSKRAQERTTPDRKSVEKKEEEEGEEESHAVTNDTATAPADEAATAEAGELAADANNEDKMEGIEESVPSPPPAIAQKEEKEEGELSDE</sequence>
<feature type="region of interest" description="Disordered" evidence="1">
    <location>
        <begin position="51"/>
        <end position="99"/>
    </location>
</feature>
<feature type="compositionally biased region" description="Acidic residues" evidence="1">
    <location>
        <begin position="287"/>
        <end position="299"/>
    </location>
</feature>
<protein>
    <submittedName>
        <fullName evidence="2">Uncharacterized protein</fullName>
    </submittedName>
</protein>
<keyword evidence="3" id="KW-1185">Reference proteome</keyword>
<dbReference type="OrthoDB" id="2804054at2759"/>
<feature type="compositionally biased region" description="Low complexity" evidence="1">
    <location>
        <begin position="326"/>
        <end position="349"/>
    </location>
</feature>
<name>A0A2H3K034_WOLCO</name>
<evidence type="ECO:0000256" key="1">
    <source>
        <dbReference type="SAM" id="MobiDB-lite"/>
    </source>
</evidence>
<feature type="compositionally biased region" description="Basic and acidic residues" evidence="1">
    <location>
        <begin position="136"/>
        <end position="145"/>
    </location>
</feature>
<evidence type="ECO:0000313" key="3">
    <source>
        <dbReference type="Proteomes" id="UP000218811"/>
    </source>
</evidence>
<proteinExistence type="predicted"/>
<feature type="compositionally biased region" description="Low complexity" evidence="1">
    <location>
        <begin position="81"/>
        <end position="90"/>
    </location>
</feature>
<dbReference type="OMA" id="LYHPLGP"/>
<dbReference type="Proteomes" id="UP000218811">
    <property type="component" value="Unassembled WGS sequence"/>
</dbReference>
<feature type="compositionally biased region" description="Basic residues" evidence="1">
    <location>
        <begin position="309"/>
        <end position="325"/>
    </location>
</feature>
<accession>A0A2H3K034</accession>
<feature type="compositionally biased region" description="Basic and acidic residues" evidence="1">
    <location>
        <begin position="354"/>
        <end position="371"/>
    </location>
</feature>
<reference evidence="2 3" key="1">
    <citation type="journal article" date="2012" name="Science">
        <title>The Paleozoic origin of enzymatic lignin decomposition reconstructed from 31 fungal genomes.</title>
        <authorList>
            <person name="Floudas D."/>
            <person name="Binder M."/>
            <person name="Riley R."/>
            <person name="Barry K."/>
            <person name="Blanchette R.A."/>
            <person name="Henrissat B."/>
            <person name="Martinez A.T."/>
            <person name="Otillar R."/>
            <person name="Spatafora J.W."/>
            <person name="Yadav J.S."/>
            <person name="Aerts A."/>
            <person name="Benoit I."/>
            <person name="Boyd A."/>
            <person name="Carlson A."/>
            <person name="Copeland A."/>
            <person name="Coutinho P.M."/>
            <person name="de Vries R.P."/>
            <person name="Ferreira P."/>
            <person name="Findley K."/>
            <person name="Foster B."/>
            <person name="Gaskell J."/>
            <person name="Glotzer D."/>
            <person name="Gorecki P."/>
            <person name="Heitman J."/>
            <person name="Hesse C."/>
            <person name="Hori C."/>
            <person name="Igarashi K."/>
            <person name="Jurgens J.A."/>
            <person name="Kallen N."/>
            <person name="Kersten P."/>
            <person name="Kohler A."/>
            <person name="Kuees U."/>
            <person name="Kumar T.K.A."/>
            <person name="Kuo A."/>
            <person name="LaButti K."/>
            <person name="Larrondo L.F."/>
            <person name="Lindquist E."/>
            <person name="Ling A."/>
            <person name="Lombard V."/>
            <person name="Lucas S."/>
            <person name="Lundell T."/>
            <person name="Martin R."/>
            <person name="McLaughlin D.J."/>
            <person name="Morgenstern I."/>
            <person name="Morin E."/>
            <person name="Murat C."/>
            <person name="Nagy L.G."/>
            <person name="Nolan M."/>
            <person name="Ohm R.A."/>
            <person name="Patyshakuliyeva A."/>
            <person name="Rokas A."/>
            <person name="Ruiz-Duenas F.J."/>
            <person name="Sabat G."/>
            <person name="Salamov A."/>
            <person name="Samejima M."/>
            <person name="Schmutz J."/>
            <person name="Slot J.C."/>
            <person name="St John F."/>
            <person name="Stenlid J."/>
            <person name="Sun H."/>
            <person name="Sun S."/>
            <person name="Syed K."/>
            <person name="Tsang A."/>
            <person name="Wiebenga A."/>
            <person name="Young D."/>
            <person name="Pisabarro A."/>
            <person name="Eastwood D.C."/>
            <person name="Martin F."/>
            <person name="Cullen D."/>
            <person name="Grigoriev I.V."/>
            <person name="Hibbett D.S."/>
        </authorList>
    </citation>
    <scope>NUCLEOTIDE SEQUENCE [LARGE SCALE GENOMIC DNA]</scope>
    <source>
        <strain evidence="2 3">MD-104</strain>
    </source>
</reference>
<feature type="region of interest" description="Disordered" evidence="1">
    <location>
        <begin position="114"/>
        <end position="439"/>
    </location>
</feature>
<evidence type="ECO:0000313" key="2">
    <source>
        <dbReference type="EMBL" id="PCH43478.1"/>
    </source>
</evidence>
<feature type="compositionally biased region" description="Basic residues" evidence="1">
    <location>
        <begin position="147"/>
        <end position="156"/>
    </location>
</feature>
<dbReference type="AlphaFoldDB" id="A0A2H3K034"/>